<dbReference type="Gene3D" id="2.60.120.10">
    <property type="entry name" value="Jelly Rolls"/>
    <property type="match status" value="1"/>
</dbReference>
<reference evidence="6" key="1">
    <citation type="submission" date="2016-04" db="EMBL/GenBank/DDBJ databases">
        <authorList>
            <person name="Chen L."/>
            <person name="Zhuang W."/>
            <person name="Wang G."/>
        </authorList>
    </citation>
    <scope>NUCLEOTIDE SEQUENCE [LARGE SCALE GENOMIC DNA]</scope>
    <source>
        <strain evidence="6">17621</strain>
    </source>
</reference>
<dbReference type="InterPro" id="IPR018060">
    <property type="entry name" value="HTH_AraC"/>
</dbReference>
<keyword evidence="3" id="KW-0804">Transcription</keyword>
<accession>A0A1V9EMG9</accession>
<evidence type="ECO:0000313" key="5">
    <source>
        <dbReference type="EMBL" id="OQP47337.1"/>
    </source>
</evidence>
<evidence type="ECO:0000256" key="3">
    <source>
        <dbReference type="ARBA" id="ARBA00023163"/>
    </source>
</evidence>
<dbReference type="InterPro" id="IPR009057">
    <property type="entry name" value="Homeodomain-like_sf"/>
</dbReference>
<dbReference type="RefSeq" id="WP_081201431.1">
    <property type="nucleotide sequence ID" value="NZ_FOCZ01000002.1"/>
</dbReference>
<keyword evidence="6" id="KW-1185">Reference proteome</keyword>
<evidence type="ECO:0000259" key="4">
    <source>
        <dbReference type="PROSITE" id="PS01124"/>
    </source>
</evidence>
<dbReference type="PANTHER" id="PTHR43280:SF34">
    <property type="entry name" value="ARAC-FAMILY TRANSCRIPTIONAL REGULATOR"/>
    <property type="match status" value="1"/>
</dbReference>
<sequence>MRPQLLKVSKEIRHSFSVRQDLVPYINNRWHYHQEVELIHFRKGEGTQFVGDSIRNFKNGDVVMVGSGLPHYWRFNDNYFNEKEPAAADIRVCHFNENFWGEQFLQLPENIKIKNILEKAKRGIQITGKTRIVVAEFLDVLLHTEGPHRILLLTQALTAIAECPNLQALSSIGFKHELPENENDRINAIYDFSLRNFKRPIQLDEIASVANISPNSFCRYFKSKTSKTFSQFLIEVRVGYACKLLIENKMSIKQLCFESGFNNFTSFHKYFKLITGKSPLSYQKEFIQKQ</sequence>
<feature type="domain" description="HTH araC/xylS-type" evidence="4">
    <location>
        <begin position="187"/>
        <end position="285"/>
    </location>
</feature>
<protein>
    <submittedName>
        <fullName evidence="5">Transcriptional regulator</fullName>
    </submittedName>
</protein>
<dbReference type="CDD" id="cd06976">
    <property type="entry name" value="cupin_MtlR-like_N"/>
    <property type="match status" value="1"/>
</dbReference>
<name>A0A1V9EMG9_9BACT</name>
<dbReference type="Proteomes" id="UP000192610">
    <property type="component" value="Unassembled WGS sequence"/>
</dbReference>
<gene>
    <name evidence="5" type="ORF">A4H97_07485</name>
</gene>
<dbReference type="GO" id="GO:0043565">
    <property type="term" value="F:sequence-specific DNA binding"/>
    <property type="evidence" value="ECO:0007669"/>
    <property type="project" value="InterPro"/>
</dbReference>
<dbReference type="Gene3D" id="1.10.10.60">
    <property type="entry name" value="Homeodomain-like"/>
    <property type="match status" value="2"/>
</dbReference>
<dbReference type="PANTHER" id="PTHR43280">
    <property type="entry name" value="ARAC-FAMILY TRANSCRIPTIONAL REGULATOR"/>
    <property type="match status" value="1"/>
</dbReference>
<dbReference type="SUPFAM" id="SSF46689">
    <property type="entry name" value="Homeodomain-like"/>
    <property type="match status" value="2"/>
</dbReference>
<dbReference type="EMBL" id="LVXG01000023">
    <property type="protein sequence ID" value="OQP47337.1"/>
    <property type="molecule type" value="Genomic_DNA"/>
</dbReference>
<keyword evidence="1" id="KW-0805">Transcription regulation</keyword>
<dbReference type="InterPro" id="IPR018062">
    <property type="entry name" value="HTH_AraC-typ_CS"/>
</dbReference>
<dbReference type="PROSITE" id="PS01124">
    <property type="entry name" value="HTH_ARAC_FAMILY_2"/>
    <property type="match status" value="1"/>
</dbReference>
<dbReference type="GO" id="GO:0003700">
    <property type="term" value="F:DNA-binding transcription factor activity"/>
    <property type="evidence" value="ECO:0007669"/>
    <property type="project" value="InterPro"/>
</dbReference>
<proteinExistence type="predicted"/>
<keyword evidence="2" id="KW-0238">DNA-binding</keyword>
<dbReference type="AlphaFoldDB" id="A0A1V9EMG9"/>
<dbReference type="InterPro" id="IPR014710">
    <property type="entry name" value="RmlC-like_jellyroll"/>
</dbReference>
<organism evidence="5 6">
    <name type="scientific">Niastella yeongjuensis</name>
    <dbReference type="NCBI Taxonomy" id="354355"/>
    <lineage>
        <taxon>Bacteria</taxon>
        <taxon>Pseudomonadati</taxon>
        <taxon>Bacteroidota</taxon>
        <taxon>Chitinophagia</taxon>
        <taxon>Chitinophagales</taxon>
        <taxon>Chitinophagaceae</taxon>
        <taxon>Niastella</taxon>
    </lineage>
</organism>
<dbReference type="SUPFAM" id="SSF51182">
    <property type="entry name" value="RmlC-like cupins"/>
    <property type="match status" value="1"/>
</dbReference>
<dbReference type="SMART" id="SM00342">
    <property type="entry name" value="HTH_ARAC"/>
    <property type="match status" value="1"/>
</dbReference>
<evidence type="ECO:0000256" key="2">
    <source>
        <dbReference type="ARBA" id="ARBA00023125"/>
    </source>
</evidence>
<evidence type="ECO:0000313" key="6">
    <source>
        <dbReference type="Proteomes" id="UP000192610"/>
    </source>
</evidence>
<dbReference type="Pfam" id="PF12833">
    <property type="entry name" value="HTH_18"/>
    <property type="match status" value="1"/>
</dbReference>
<evidence type="ECO:0000256" key="1">
    <source>
        <dbReference type="ARBA" id="ARBA00023015"/>
    </source>
</evidence>
<dbReference type="STRING" id="354355.SAMN05660816_01521"/>
<dbReference type="PROSITE" id="PS00041">
    <property type="entry name" value="HTH_ARAC_FAMILY_1"/>
    <property type="match status" value="1"/>
</dbReference>
<dbReference type="InterPro" id="IPR011051">
    <property type="entry name" value="RmlC_Cupin_sf"/>
</dbReference>
<comment type="caution">
    <text evidence="5">The sequence shown here is derived from an EMBL/GenBank/DDBJ whole genome shotgun (WGS) entry which is preliminary data.</text>
</comment>
<dbReference type="OrthoDB" id="745435at2"/>